<gene>
    <name evidence="2" type="ORF">CH063_08561</name>
</gene>
<protein>
    <submittedName>
        <fullName evidence="2">Uncharacterized protein</fullName>
    </submittedName>
</protein>
<proteinExistence type="predicted"/>
<evidence type="ECO:0000313" key="3">
    <source>
        <dbReference type="Proteomes" id="UP000007174"/>
    </source>
</evidence>
<reference evidence="3" key="1">
    <citation type="journal article" date="2012" name="Nat. Genet.">
        <title>Lifestyle transitions in plant pathogenic Colletotrichum fungi deciphered by genome and transcriptome analyses.</title>
        <authorList>
            <person name="O'Connell R.J."/>
            <person name="Thon M.R."/>
            <person name="Hacquard S."/>
            <person name="Amyotte S.G."/>
            <person name="Kleemann J."/>
            <person name="Torres M.F."/>
            <person name="Damm U."/>
            <person name="Buiate E.A."/>
            <person name="Epstein L."/>
            <person name="Alkan N."/>
            <person name="Altmueller J."/>
            <person name="Alvarado-Balderrama L."/>
            <person name="Bauser C.A."/>
            <person name="Becker C."/>
            <person name="Birren B.W."/>
            <person name="Chen Z."/>
            <person name="Choi J."/>
            <person name="Crouch J.A."/>
            <person name="Duvick J.P."/>
            <person name="Farman M.A."/>
            <person name="Gan P."/>
            <person name="Heiman D."/>
            <person name="Henrissat B."/>
            <person name="Howard R.J."/>
            <person name="Kabbage M."/>
            <person name="Koch C."/>
            <person name="Kracher B."/>
            <person name="Kubo Y."/>
            <person name="Law A.D."/>
            <person name="Lebrun M.-H."/>
            <person name="Lee Y.-H."/>
            <person name="Miyara I."/>
            <person name="Moore N."/>
            <person name="Neumann U."/>
            <person name="Nordstroem K."/>
            <person name="Panaccione D.G."/>
            <person name="Panstruga R."/>
            <person name="Place M."/>
            <person name="Proctor R.H."/>
            <person name="Prusky D."/>
            <person name="Rech G."/>
            <person name="Reinhardt R."/>
            <person name="Rollins J.A."/>
            <person name="Rounsley S."/>
            <person name="Schardl C.L."/>
            <person name="Schwartz D.C."/>
            <person name="Shenoy N."/>
            <person name="Shirasu K."/>
            <person name="Sikhakolli U.R."/>
            <person name="Stueber K."/>
            <person name="Sukno S.A."/>
            <person name="Sweigard J.A."/>
            <person name="Takano Y."/>
            <person name="Takahara H."/>
            <person name="Trail F."/>
            <person name="van der Does H.C."/>
            <person name="Voll L.M."/>
            <person name="Will I."/>
            <person name="Young S."/>
            <person name="Zeng Q."/>
            <person name="Zhang J."/>
            <person name="Zhou S."/>
            <person name="Dickman M.B."/>
            <person name="Schulze-Lefert P."/>
            <person name="Ver Loren van Themaat E."/>
            <person name="Ma L.-J."/>
            <person name="Vaillancourt L.J."/>
        </authorList>
    </citation>
    <scope>NUCLEOTIDE SEQUENCE [LARGE SCALE GENOMIC DNA]</scope>
    <source>
        <strain evidence="3">IMI 349063</strain>
    </source>
</reference>
<dbReference type="Proteomes" id="UP000007174">
    <property type="component" value="Unassembled WGS sequence"/>
</dbReference>
<accession>H1VA97</accession>
<feature type="region of interest" description="Disordered" evidence="1">
    <location>
        <begin position="120"/>
        <end position="141"/>
    </location>
</feature>
<organism evidence="2 3">
    <name type="scientific">Colletotrichum higginsianum (strain IMI 349063)</name>
    <name type="common">Crucifer anthracnose fungus</name>
    <dbReference type="NCBI Taxonomy" id="759273"/>
    <lineage>
        <taxon>Eukaryota</taxon>
        <taxon>Fungi</taxon>
        <taxon>Dikarya</taxon>
        <taxon>Ascomycota</taxon>
        <taxon>Pezizomycotina</taxon>
        <taxon>Sordariomycetes</taxon>
        <taxon>Hypocreomycetidae</taxon>
        <taxon>Glomerellales</taxon>
        <taxon>Glomerellaceae</taxon>
        <taxon>Colletotrichum</taxon>
        <taxon>Colletotrichum destructivum species complex</taxon>
    </lineage>
</organism>
<dbReference type="HOGENOM" id="CLU_1468067_0_0_1"/>
<evidence type="ECO:0000313" key="2">
    <source>
        <dbReference type="EMBL" id="CCF37150.1"/>
    </source>
</evidence>
<name>H1VA97_COLHI</name>
<dbReference type="EMBL" id="CACQ02002330">
    <property type="protein sequence ID" value="CCF37150.1"/>
    <property type="molecule type" value="Genomic_DNA"/>
</dbReference>
<dbReference type="AlphaFoldDB" id="H1VA97"/>
<sequence>MSVLLIASSHHRLVASLCRHLSTTRPSPDLHTTTRCLSSFLSLHILLISNQPKPDSQHKTLQWRLVAATFSSRHGIRLKFVLLLLLFSRMSATGISARRCYYIPPFNALAEEIPSNQLAPSQNSLNAHPWPPRQQHPRSTHRCSFTADVPIARIALHRARPNPTRVYCPVAVTTADAMALATSL</sequence>
<evidence type="ECO:0000256" key="1">
    <source>
        <dbReference type="SAM" id="MobiDB-lite"/>
    </source>
</evidence>